<gene>
    <name evidence="2" type="ORF">AFUS01_LOCUS37942</name>
</gene>
<reference evidence="2" key="1">
    <citation type="submission" date="2021-06" db="EMBL/GenBank/DDBJ databases">
        <authorList>
            <person name="Hodson N. C."/>
            <person name="Mongue J. A."/>
            <person name="Jaron S. K."/>
        </authorList>
    </citation>
    <scope>NUCLEOTIDE SEQUENCE</scope>
</reference>
<evidence type="ECO:0000313" key="3">
    <source>
        <dbReference type="Proteomes" id="UP000708208"/>
    </source>
</evidence>
<dbReference type="EMBL" id="CAJVCH010545665">
    <property type="protein sequence ID" value="CAG7827989.1"/>
    <property type="molecule type" value="Genomic_DNA"/>
</dbReference>
<accession>A0A8J2LSB3</accession>
<protein>
    <submittedName>
        <fullName evidence="2">Uncharacterized protein</fullName>
    </submittedName>
</protein>
<evidence type="ECO:0000256" key="1">
    <source>
        <dbReference type="SAM" id="MobiDB-lite"/>
    </source>
</evidence>
<name>A0A8J2LSB3_9HEXA</name>
<organism evidence="2 3">
    <name type="scientific">Allacma fusca</name>
    <dbReference type="NCBI Taxonomy" id="39272"/>
    <lineage>
        <taxon>Eukaryota</taxon>
        <taxon>Metazoa</taxon>
        <taxon>Ecdysozoa</taxon>
        <taxon>Arthropoda</taxon>
        <taxon>Hexapoda</taxon>
        <taxon>Collembola</taxon>
        <taxon>Symphypleona</taxon>
        <taxon>Sminthuridae</taxon>
        <taxon>Allacma</taxon>
    </lineage>
</organism>
<dbReference type="Proteomes" id="UP000708208">
    <property type="component" value="Unassembled WGS sequence"/>
</dbReference>
<proteinExistence type="predicted"/>
<comment type="caution">
    <text evidence="2">The sequence shown here is derived from an EMBL/GenBank/DDBJ whole genome shotgun (WGS) entry which is preliminary data.</text>
</comment>
<sequence>MAKTRVTKDPEERSLSTAKKSTAGIVKTTAKKSTSGFRLSTALKSTSKPIAVRKFPAFVPPGTRQPVFDTSVYSDTGTERTTVRAPRIKRRIKQG</sequence>
<feature type="region of interest" description="Disordered" evidence="1">
    <location>
        <begin position="1"/>
        <end position="21"/>
    </location>
</feature>
<feature type="compositionally biased region" description="Basic and acidic residues" evidence="1">
    <location>
        <begin position="1"/>
        <end position="14"/>
    </location>
</feature>
<evidence type="ECO:0000313" key="2">
    <source>
        <dbReference type="EMBL" id="CAG7827989.1"/>
    </source>
</evidence>
<dbReference type="AlphaFoldDB" id="A0A8J2LSB3"/>
<keyword evidence="3" id="KW-1185">Reference proteome</keyword>